<protein>
    <submittedName>
        <fullName evidence="1">Uncharacterized protein</fullName>
    </submittedName>
</protein>
<dbReference type="AlphaFoldDB" id="A0A699HK84"/>
<reference evidence="1" key="1">
    <citation type="journal article" date="2019" name="Sci. Rep.">
        <title>Draft genome of Tanacetum cinerariifolium, the natural source of mosquito coil.</title>
        <authorList>
            <person name="Yamashiro T."/>
            <person name="Shiraishi A."/>
            <person name="Satake H."/>
            <person name="Nakayama K."/>
        </authorList>
    </citation>
    <scope>NUCLEOTIDE SEQUENCE</scope>
</reference>
<organism evidence="1">
    <name type="scientific">Tanacetum cinerariifolium</name>
    <name type="common">Dalmatian daisy</name>
    <name type="synonym">Chrysanthemum cinerariifolium</name>
    <dbReference type="NCBI Taxonomy" id="118510"/>
    <lineage>
        <taxon>Eukaryota</taxon>
        <taxon>Viridiplantae</taxon>
        <taxon>Streptophyta</taxon>
        <taxon>Embryophyta</taxon>
        <taxon>Tracheophyta</taxon>
        <taxon>Spermatophyta</taxon>
        <taxon>Magnoliopsida</taxon>
        <taxon>eudicotyledons</taxon>
        <taxon>Gunneridae</taxon>
        <taxon>Pentapetalae</taxon>
        <taxon>asterids</taxon>
        <taxon>campanulids</taxon>
        <taxon>Asterales</taxon>
        <taxon>Asteraceae</taxon>
        <taxon>Asteroideae</taxon>
        <taxon>Anthemideae</taxon>
        <taxon>Anthemidinae</taxon>
        <taxon>Tanacetum</taxon>
    </lineage>
</organism>
<proteinExistence type="predicted"/>
<dbReference type="EMBL" id="BKCJ010153251">
    <property type="protein sequence ID" value="GEY11939.1"/>
    <property type="molecule type" value="Genomic_DNA"/>
</dbReference>
<feature type="non-terminal residue" evidence="1">
    <location>
        <position position="1"/>
    </location>
</feature>
<accession>A0A699HK84</accession>
<name>A0A699HK84_TANCI</name>
<comment type="caution">
    <text evidence="1">The sequence shown here is derived from an EMBL/GenBank/DDBJ whole genome shotgun (WGS) entry which is preliminary data.</text>
</comment>
<gene>
    <name evidence="1" type="ORF">Tci_383913</name>
</gene>
<evidence type="ECO:0000313" key="1">
    <source>
        <dbReference type="EMBL" id="GEY11939.1"/>
    </source>
</evidence>
<sequence length="82" mass="8629">IYKIDLDHASKVLSMQEDEPAEVQEVVDVVTSAKLITEVVTAVSKTVIASSTTISTAKPQVPAAIITAAPAKVAVSPSKRRK</sequence>